<dbReference type="EMBL" id="HBUF01418024">
    <property type="protein sequence ID" value="CAG6740253.1"/>
    <property type="molecule type" value="Transcribed_RNA"/>
</dbReference>
<dbReference type="AlphaFoldDB" id="A0A8D8Z3K1"/>
<feature type="coiled-coil region" evidence="1">
    <location>
        <begin position="29"/>
        <end position="73"/>
    </location>
</feature>
<evidence type="ECO:0000256" key="1">
    <source>
        <dbReference type="SAM" id="Coils"/>
    </source>
</evidence>
<name>A0A8D8Z3K1_9HEMI</name>
<protein>
    <submittedName>
        <fullName evidence="2">Uncharacterized protein</fullName>
    </submittedName>
</protein>
<accession>A0A8D8Z3K1</accession>
<evidence type="ECO:0000313" key="2">
    <source>
        <dbReference type="EMBL" id="CAG6740253.1"/>
    </source>
</evidence>
<reference evidence="2" key="1">
    <citation type="submission" date="2021-05" db="EMBL/GenBank/DDBJ databases">
        <authorList>
            <person name="Alioto T."/>
            <person name="Alioto T."/>
            <person name="Gomez Garrido J."/>
        </authorList>
    </citation>
    <scope>NUCLEOTIDE SEQUENCE</scope>
</reference>
<sequence length="101" mass="11905">MAQKPVSLTKCHSGKVTVLRLASMPLSMLQALQRRQQQEEMKIRKELEAQRRRDVEKRKADEKERKKQEMEAILLKQSQCFSENHKVAVSREMRGGLKNHY</sequence>
<organism evidence="2">
    <name type="scientific">Cacopsylla melanoneura</name>
    <dbReference type="NCBI Taxonomy" id="428564"/>
    <lineage>
        <taxon>Eukaryota</taxon>
        <taxon>Metazoa</taxon>
        <taxon>Ecdysozoa</taxon>
        <taxon>Arthropoda</taxon>
        <taxon>Hexapoda</taxon>
        <taxon>Insecta</taxon>
        <taxon>Pterygota</taxon>
        <taxon>Neoptera</taxon>
        <taxon>Paraneoptera</taxon>
        <taxon>Hemiptera</taxon>
        <taxon>Sternorrhyncha</taxon>
        <taxon>Psylloidea</taxon>
        <taxon>Psyllidae</taxon>
        <taxon>Psyllinae</taxon>
        <taxon>Cacopsylla</taxon>
    </lineage>
</organism>
<keyword evidence="1" id="KW-0175">Coiled coil</keyword>
<proteinExistence type="predicted"/>